<accession>A0A9P8AC48</accession>
<dbReference type="InterPro" id="IPR050577">
    <property type="entry name" value="MAPR/NEUFC/NENF-like"/>
</dbReference>
<organism evidence="5 6">
    <name type="scientific">Marasmius oreades</name>
    <name type="common">fairy-ring Marasmius</name>
    <dbReference type="NCBI Taxonomy" id="181124"/>
    <lineage>
        <taxon>Eukaryota</taxon>
        <taxon>Fungi</taxon>
        <taxon>Dikarya</taxon>
        <taxon>Basidiomycota</taxon>
        <taxon>Agaricomycotina</taxon>
        <taxon>Agaricomycetes</taxon>
        <taxon>Agaricomycetidae</taxon>
        <taxon>Agaricales</taxon>
        <taxon>Marasmiineae</taxon>
        <taxon>Marasmiaceae</taxon>
        <taxon>Marasmius</taxon>
    </lineage>
</organism>
<sequence>MSWLKGIVTGEEPEPYRERPNASLVRDPSHPNRMVSNKPANRPFLAYKEYREKQNRVREEWLKRKKERDEKIARGEKVGPEEKDPTAQEEVGLLGLLKFILIVILCITLAGKFITGSFIWEYDGKWSRWRTYFPEQGQRLLSERLLAEFDGRVPGRPIYLAIDGDVYDVTKGKAYQPGGSYHIMAGVDAARAFGTGCFQTHRTHDLRGLNEDELRGVEHWKKFYLEHKDYFKVGKVIHPPIDPSSPIPEHCKPGRAAAEEGPKKSTPEGPQKAQMKAGSSGGDL</sequence>
<dbReference type="GO" id="GO:0016020">
    <property type="term" value="C:membrane"/>
    <property type="evidence" value="ECO:0007669"/>
    <property type="project" value="TreeGrafter"/>
</dbReference>
<evidence type="ECO:0000256" key="3">
    <source>
        <dbReference type="SAM" id="Phobius"/>
    </source>
</evidence>
<keyword evidence="3" id="KW-0472">Membrane</keyword>
<protein>
    <recommendedName>
        <fullName evidence="4">Cytochrome b5 heme-binding domain-containing protein</fullName>
    </recommendedName>
</protein>
<feature type="transmembrane region" description="Helical" evidence="3">
    <location>
        <begin position="99"/>
        <end position="120"/>
    </location>
</feature>
<keyword evidence="3" id="KW-0812">Transmembrane</keyword>
<dbReference type="Gene3D" id="3.10.120.10">
    <property type="entry name" value="Cytochrome b5-like heme/steroid binding domain"/>
    <property type="match status" value="1"/>
</dbReference>
<dbReference type="Proteomes" id="UP001049176">
    <property type="component" value="Chromosome 2"/>
</dbReference>
<dbReference type="EMBL" id="CM032182">
    <property type="protein sequence ID" value="KAG7096597.1"/>
    <property type="molecule type" value="Genomic_DNA"/>
</dbReference>
<feature type="region of interest" description="Disordered" evidence="2">
    <location>
        <begin position="1"/>
        <end position="39"/>
    </location>
</feature>
<dbReference type="KEGG" id="more:E1B28_004016"/>
<feature type="domain" description="Cytochrome b5 heme-binding" evidence="4">
    <location>
        <begin position="141"/>
        <end position="237"/>
    </location>
</feature>
<dbReference type="PANTHER" id="PTHR10281">
    <property type="entry name" value="MEMBRANE-ASSOCIATED PROGESTERONE RECEPTOR COMPONENT-RELATED"/>
    <property type="match status" value="1"/>
</dbReference>
<dbReference type="GeneID" id="66073092"/>
<evidence type="ECO:0000256" key="2">
    <source>
        <dbReference type="SAM" id="MobiDB-lite"/>
    </source>
</evidence>
<feature type="compositionally biased region" description="Basic and acidic residues" evidence="2">
    <location>
        <begin position="249"/>
        <end position="266"/>
    </location>
</feature>
<dbReference type="OrthoDB" id="10257697at2759"/>
<dbReference type="Pfam" id="PF00173">
    <property type="entry name" value="Cyt-b5"/>
    <property type="match status" value="1"/>
</dbReference>
<keyword evidence="3" id="KW-1133">Transmembrane helix</keyword>
<dbReference type="AlphaFoldDB" id="A0A9P8AC48"/>
<dbReference type="RefSeq" id="XP_043013067.1">
    <property type="nucleotide sequence ID" value="XM_043148468.1"/>
</dbReference>
<evidence type="ECO:0000259" key="4">
    <source>
        <dbReference type="SMART" id="SM01117"/>
    </source>
</evidence>
<keyword evidence="6" id="KW-1185">Reference proteome</keyword>
<dbReference type="InterPro" id="IPR036400">
    <property type="entry name" value="Cyt_B5-like_heme/steroid_sf"/>
</dbReference>
<name>A0A9P8AC48_9AGAR</name>
<dbReference type="PANTHER" id="PTHR10281:SF76">
    <property type="entry name" value="CALCUTTA CUP-RELATED"/>
    <property type="match status" value="1"/>
</dbReference>
<dbReference type="GO" id="GO:0012505">
    <property type="term" value="C:endomembrane system"/>
    <property type="evidence" value="ECO:0007669"/>
    <property type="project" value="TreeGrafter"/>
</dbReference>
<comment type="similarity">
    <text evidence="1">Belongs to the cytochrome b5 family. MAPR subfamily.</text>
</comment>
<evidence type="ECO:0000256" key="1">
    <source>
        <dbReference type="ARBA" id="ARBA00038357"/>
    </source>
</evidence>
<reference evidence="5" key="1">
    <citation type="journal article" date="2021" name="Genome Biol. Evol.">
        <title>The assembled and annotated genome of the fairy-ring fungus Marasmius oreades.</title>
        <authorList>
            <person name="Hiltunen M."/>
            <person name="Ament-Velasquez S.L."/>
            <person name="Johannesson H."/>
        </authorList>
    </citation>
    <scope>NUCLEOTIDE SEQUENCE</scope>
    <source>
        <strain evidence="5">03SP1</strain>
    </source>
</reference>
<proteinExistence type="inferred from homology"/>
<evidence type="ECO:0000313" key="6">
    <source>
        <dbReference type="Proteomes" id="UP001049176"/>
    </source>
</evidence>
<dbReference type="SMART" id="SM01117">
    <property type="entry name" value="Cyt-b5"/>
    <property type="match status" value="1"/>
</dbReference>
<gene>
    <name evidence="5" type="ORF">E1B28_004016</name>
</gene>
<dbReference type="SUPFAM" id="SSF55856">
    <property type="entry name" value="Cytochrome b5-like heme/steroid binding domain"/>
    <property type="match status" value="1"/>
</dbReference>
<comment type="caution">
    <text evidence="5">The sequence shown here is derived from an EMBL/GenBank/DDBJ whole genome shotgun (WGS) entry which is preliminary data.</text>
</comment>
<evidence type="ECO:0000313" key="5">
    <source>
        <dbReference type="EMBL" id="KAG7096597.1"/>
    </source>
</evidence>
<dbReference type="InterPro" id="IPR001199">
    <property type="entry name" value="Cyt_B5-like_heme/steroid-bd"/>
</dbReference>
<feature type="region of interest" description="Disordered" evidence="2">
    <location>
        <begin position="241"/>
        <end position="284"/>
    </location>
</feature>